<reference evidence="5" key="1">
    <citation type="journal article" date="2020" name="Stud. Mycol.">
        <title>101 Dothideomycetes genomes: a test case for predicting lifestyles and emergence of pathogens.</title>
        <authorList>
            <person name="Haridas S."/>
            <person name="Albert R."/>
            <person name="Binder M."/>
            <person name="Bloem J."/>
            <person name="Labutti K."/>
            <person name="Salamov A."/>
            <person name="Andreopoulos B."/>
            <person name="Baker S."/>
            <person name="Barry K."/>
            <person name="Bills G."/>
            <person name="Bluhm B."/>
            <person name="Cannon C."/>
            <person name="Castanera R."/>
            <person name="Culley D."/>
            <person name="Daum C."/>
            <person name="Ezra D."/>
            <person name="Gonzalez J."/>
            <person name="Henrissat B."/>
            <person name="Kuo A."/>
            <person name="Liang C."/>
            <person name="Lipzen A."/>
            <person name="Lutzoni F."/>
            <person name="Magnuson J."/>
            <person name="Mondo S."/>
            <person name="Nolan M."/>
            <person name="Ohm R."/>
            <person name="Pangilinan J."/>
            <person name="Park H.-J."/>
            <person name="Ramirez L."/>
            <person name="Alfaro M."/>
            <person name="Sun H."/>
            <person name="Tritt A."/>
            <person name="Yoshinaga Y."/>
            <person name="Zwiers L.-H."/>
            <person name="Turgeon B."/>
            <person name="Goodwin S."/>
            <person name="Spatafora J."/>
            <person name="Crous P."/>
            <person name="Grigoriev I."/>
        </authorList>
    </citation>
    <scope>NUCLEOTIDE SEQUENCE</scope>
    <source>
        <strain evidence="5">Tuck. ex Michener</strain>
    </source>
</reference>
<dbReference type="Proteomes" id="UP000800092">
    <property type="component" value="Unassembled WGS sequence"/>
</dbReference>
<dbReference type="GO" id="GO:0005576">
    <property type="term" value="C:extracellular region"/>
    <property type="evidence" value="ECO:0007669"/>
    <property type="project" value="UniProtKB-SubCell"/>
</dbReference>
<feature type="chain" id="PRO_5025460805" evidence="4">
    <location>
        <begin position="18"/>
        <end position="148"/>
    </location>
</feature>
<accession>A0A6A6H8Y0</accession>
<sequence length="148" mass="15688">MQSFSTILALFTAAASAVSVSYDTGYDDGTRSMTAVSCSDGANGLITRYGYQTQSAVPSFPYIAGWQSIPGWNSPSCGQCLSVTYNGKTIYVTAVDHTDTGVNMSEEAMNDLTNGNAVQFGRVDATVTPVDFSLCKLPHAKRAAEFQA</sequence>
<comment type="similarity">
    <text evidence="2">Belongs to the cerato-platanin family.</text>
</comment>
<dbReference type="CDD" id="cd22778">
    <property type="entry name" value="DPBB_CEPL-like"/>
    <property type="match status" value="1"/>
</dbReference>
<dbReference type="Gene3D" id="2.40.40.10">
    <property type="entry name" value="RlpA-like domain"/>
    <property type="match status" value="1"/>
</dbReference>
<name>A0A6A6H8Y0_VIRVR</name>
<protein>
    <submittedName>
        <fullName evidence="5">Cerato-platanin</fullName>
    </submittedName>
</protein>
<organism evidence="5 6">
    <name type="scientific">Viridothelium virens</name>
    <name type="common">Speckled blister lichen</name>
    <name type="synonym">Trypethelium virens</name>
    <dbReference type="NCBI Taxonomy" id="1048519"/>
    <lineage>
        <taxon>Eukaryota</taxon>
        <taxon>Fungi</taxon>
        <taxon>Dikarya</taxon>
        <taxon>Ascomycota</taxon>
        <taxon>Pezizomycotina</taxon>
        <taxon>Dothideomycetes</taxon>
        <taxon>Dothideomycetes incertae sedis</taxon>
        <taxon>Trypetheliales</taxon>
        <taxon>Trypetheliaceae</taxon>
        <taxon>Viridothelium</taxon>
    </lineage>
</organism>
<keyword evidence="3" id="KW-0964">Secreted</keyword>
<dbReference type="AlphaFoldDB" id="A0A6A6H8Y0"/>
<keyword evidence="6" id="KW-1185">Reference proteome</keyword>
<dbReference type="EMBL" id="ML991800">
    <property type="protein sequence ID" value="KAF2234261.1"/>
    <property type="molecule type" value="Genomic_DNA"/>
</dbReference>
<evidence type="ECO:0000256" key="1">
    <source>
        <dbReference type="ARBA" id="ARBA00004613"/>
    </source>
</evidence>
<evidence type="ECO:0000256" key="2">
    <source>
        <dbReference type="ARBA" id="ARBA00010421"/>
    </source>
</evidence>
<evidence type="ECO:0000313" key="5">
    <source>
        <dbReference type="EMBL" id="KAF2234261.1"/>
    </source>
</evidence>
<evidence type="ECO:0000256" key="4">
    <source>
        <dbReference type="SAM" id="SignalP"/>
    </source>
</evidence>
<evidence type="ECO:0000256" key="3">
    <source>
        <dbReference type="ARBA" id="ARBA00022525"/>
    </source>
</evidence>
<dbReference type="SUPFAM" id="SSF50685">
    <property type="entry name" value="Barwin-like endoglucanases"/>
    <property type="match status" value="1"/>
</dbReference>
<gene>
    <name evidence="5" type="ORF">EV356DRAFT_502613</name>
</gene>
<evidence type="ECO:0000313" key="6">
    <source>
        <dbReference type="Proteomes" id="UP000800092"/>
    </source>
</evidence>
<proteinExistence type="inferred from homology"/>
<comment type="subcellular location">
    <subcellularLocation>
        <location evidence="1">Secreted</location>
    </subcellularLocation>
</comment>
<keyword evidence="4" id="KW-0732">Signal</keyword>
<dbReference type="InterPro" id="IPR010829">
    <property type="entry name" value="Cerato-platanin"/>
</dbReference>
<feature type="signal peptide" evidence="4">
    <location>
        <begin position="1"/>
        <end position="17"/>
    </location>
</feature>
<dbReference type="Pfam" id="PF07249">
    <property type="entry name" value="Cerato-platanin"/>
    <property type="match status" value="1"/>
</dbReference>
<dbReference type="OrthoDB" id="4898945at2759"/>
<dbReference type="InterPro" id="IPR036908">
    <property type="entry name" value="RlpA-like_sf"/>
</dbReference>